<name>A0ABY3VDN3_9MYCO</name>
<protein>
    <recommendedName>
        <fullName evidence="3">EfeO-type cupredoxin-like domain-containing protein</fullName>
    </recommendedName>
</protein>
<organism evidence="1 2">
    <name type="scientific">Mycobacterium paraterrae</name>
    <dbReference type="NCBI Taxonomy" id="577492"/>
    <lineage>
        <taxon>Bacteria</taxon>
        <taxon>Bacillati</taxon>
        <taxon>Actinomycetota</taxon>
        <taxon>Actinomycetes</taxon>
        <taxon>Mycobacteriales</taxon>
        <taxon>Mycobacteriaceae</taxon>
        <taxon>Mycobacterium</taxon>
    </lineage>
</organism>
<dbReference type="InterPro" id="IPR008972">
    <property type="entry name" value="Cupredoxin"/>
</dbReference>
<evidence type="ECO:0000313" key="2">
    <source>
        <dbReference type="Proteomes" id="UP001055336"/>
    </source>
</evidence>
<accession>A0ABY3VDN3</accession>
<dbReference type="SUPFAM" id="SSF49503">
    <property type="entry name" value="Cupredoxins"/>
    <property type="match status" value="1"/>
</dbReference>
<dbReference type="Proteomes" id="UP001055336">
    <property type="component" value="Chromosome"/>
</dbReference>
<dbReference type="RefSeq" id="WP_240257952.1">
    <property type="nucleotide sequence ID" value="NZ_CP092488.2"/>
</dbReference>
<evidence type="ECO:0008006" key="3">
    <source>
        <dbReference type="Google" id="ProtNLM"/>
    </source>
</evidence>
<sequence>MSESTVIRKAVASAAVSALILTLAGCGGSSKPSGGPGLSVNITIAHGQVTPANATLQAAVHEPITLHVTSDAADELHVHSVPDHKFGVAAAANQTFQFSVDVPGSVDVELHHLDRTVATIQVHP</sequence>
<dbReference type="EMBL" id="CP092488">
    <property type="protein sequence ID" value="UMB67490.1"/>
    <property type="molecule type" value="Genomic_DNA"/>
</dbReference>
<reference evidence="1" key="1">
    <citation type="submission" date="2022-08" db="EMBL/GenBank/DDBJ databases">
        <title>Whole genome sequencing of non-tuberculosis mycobacteria type-strains.</title>
        <authorList>
            <person name="Igarashi Y."/>
            <person name="Osugi A."/>
            <person name="Mitarai S."/>
        </authorList>
    </citation>
    <scope>NUCLEOTIDE SEQUENCE</scope>
    <source>
        <strain evidence="1">DSM 45127</strain>
    </source>
</reference>
<proteinExistence type="predicted"/>
<gene>
    <name evidence="1" type="ORF">MKK62_13210</name>
</gene>
<keyword evidence="2" id="KW-1185">Reference proteome</keyword>
<evidence type="ECO:0000313" key="1">
    <source>
        <dbReference type="EMBL" id="UMB67490.1"/>
    </source>
</evidence>